<evidence type="ECO:0000313" key="7">
    <source>
        <dbReference type="EMBL" id="MCA9379200.1"/>
    </source>
</evidence>
<sequence length="90" mass="9966">MAGKSVAKTESDLQVDTVETKPKGGKKPAAPKKVVDLTKVTPAELAKMKKEYARYRLEVLTGKQSNTASLRMQRKQIARAMTYLNNKAND</sequence>
<dbReference type="GO" id="GO:0003735">
    <property type="term" value="F:structural constituent of ribosome"/>
    <property type="evidence" value="ECO:0007669"/>
    <property type="project" value="InterPro"/>
</dbReference>
<gene>
    <name evidence="7" type="primary">rpmC</name>
    <name evidence="7" type="ORF">KC640_02120</name>
</gene>
<dbReference type="Gene3D" id="1.10.287.310">
    <property type="match status" value="1"/>
</dbReference>
<reference evidence="7" key="1">
    <citation type="submission" date="2020-04" db="EMBL/GenBank/DDBJ databases">
        <authorList>
            <person name="Zhang T."/>
        </authorList>
    </citation>
    <scope>NUCLEOTIDE SEQUENCE</scope>
    <source>
        <strain evidence="7">HKST-UBA12</strain>
    </source>
</reference>
<dbReference type="EMBL" id="JAGQLI010000109">
    <property type="protein sequence ID" value="MCA9379200.1"/>
    <property type="molecule type" value="Genomic_DNA"/>
</dbReference>
<comment type="caution">
    <text evidence="7">The sequence shown here is derived from an EMBL/GenBank/DDBJ whole genome shotgun (WGS) entry which is preliminary data.</text>
</comment>
<organism evidence="7 8">
    <name type="scientific">Candidatus Dojkabacteria bacterium</name>
    <dbReference type="NCBI Taxonomy" id="2099670"/>
    <lineage>
        <taxon>Bacteria</taxon>
        <taxon>Candidatus Dojkabacteria</taxon>
    </lineage>
</organism>
<accession>A0A955I5C5</accession>
<dbReference type="NCBIfam" id="TIGR00012">
    <property type="entry name" value="L29"/>
    <property type="match status" value="1"/>
</dbReference>
<keyword evidence="3" id="KW-0687">Ribonucleoprotein</keyword>
<dbReference type="GO" id="GO:1990904">
    <property type="term" value="C:ribonucleoprotein complex"/>
    <property type="evidence" value="ECO:0007669"/>
    <property type="project" value="UniProtKB-KW"/>
</dbReference>
<evidence type="ECO:0000256" key="5">
    <source>
        <dbReference type="ARBA" id="ARBA00035476"/>
    </source>
</evidence>
<dbReference type="Proteomes" id="UP000760819">
    <property type="component" value="Unassembled WGS sequence"/>
</dbReference>
<dbReference type="GO" id="GO:0006412">
    <property type="term" value="P:translation"/>
    <property type="evidence" value="ECO:0007669"/>
    <property type="project" value="InterPro"/>
</dbReference>
<evidence type="ECO:0000256" key="1">
    <source>
        <dbReference type="ARBA" id="ARBA00009254"/>
    </source>
</evidence>
<protein>
    <recommendedName>
        <fullName evidence="4">Large ribosomal subunit protein uL29</fullName>
    </recommendedName>
    <alternativeName>
        <fullName evidence="5">50S ribosomal protein L29</fullName>
    </alternativeName>
</protein>
<evidence type="ECO:0000256" key="2">
    <source>
        <dbReference type="ARBA" id="ARBA00022980"/>
    </source>
</evidence>
<dbReference type="GO" id="GO:0005840">
    <property type="term" value="C:ribosome"/>
    <property type="evidence" value="ECO:0007669"/>
    <property type="project" value="UniProtKB-KW"/>
</dbReference>
<evidence type="ECO:0000256" key="6">
    <source>
        <dbReference type="SAM" id="MobiDB-lite"/>
    </source>
</evidence>
<name>A0A955I5C5_9BACT</name>
<dbReference type="Pfam" id="PF00831">
    <property type="entry name" value="Ribosomal_L29"/>
    <property type="match status" value="1"/>
</dbReference>
<evidence type="ECO:0000313" key="8">
    <source>
        <dbReference type="Proteomes" id="UP000760819"/>
    </source>
</evidence>
<dbReference type="AlphaFoldDB" id="A0A955I5C5"/>
<feature type="region of interest" description="Disordered" evidence="6">
    <location>
        <begin position="1"/>
        <end position="32"/>
    </location>
</feature>
<proteinExistence type="inferred from homology"/>
<evidence type="ECO:0000256" key="4">
    <source>
        <dbReference type="ARBA" id="ARBA00035204"/>
    </source>
</evidence>
<dbReference type="InterPro" id="IPR036049">
    <property type="entry name" value="Ribosomal_uL29_sf"/>
</dbReference>
<evidence type="ECO:0000256" key="3">
    <source>
        <dbReference type="ARBA" id="ARBA00023274"/>
    </source>
</evidence>
<comment type="similarity">
    <text evidence="1">Belongs to the universal ribosomal protein uL29 family.</text>
</comment>
<keyword evidence="2 7" id="KW-0689">Ribosomal protein</keyword>
<dbReference type="SUPFAM" id="SSF46561">
    <property type="entry name" value="Ribosomal protein L29 (L29p)"/>
    <property type="match status" value="1"/>
</dbReference>
<reference evidence="7" key="2">
    <citation type="journal article" date="2021" name="Microbiome">
        <title>Successional dynamics and alternative stable states in a saline activated sludge microbial community over 9 years.</title>
        <authorList>
            <person name="Wang Y."/>
            <person name="Ye J."/>
            <person name="Ju F."/>
            <person name="Liu L."/>
            <person name="Boyd J.A."/>
            <person name="Deng Y."/>
            <person name="Parks D.H."/>
            <person name="Jiang X."/>
            <person name="Yin X."/>
            <person name="Woodcroft B.J."/>
            <person name="Tyson G.W."/>
            <person name="Hugenholtz P."/>
            <person name="Polz M.F."/>
            <person name="Zhang T."/>
        </authorList>
    </citation>
    <scope>NUCLEOTIDE SEQUENCE</scope>
    <source>
        <strain evidence="7">HKST-UBA12</strain>
    </source>
</reference>
<dbReference type="InterPro" id="IPR001854">
    <property type="entry name" value="Ribosomal_uL29"/>
</dbReference>